<dbReference type="InterPro" id="IPR001841">
    <property type="entry name" value="Znf_RING"/>
</dbReference>
<dbReference type="SUPFAM" id="SSF57850">
    <property type="entry name" value="RING/U-box"/>
    <property type="match status" value="1"/>
</dbReference>
<dbReference type="Gene3D" id="3.30.40.10">
    <property type="entry name" value="Zinc/RING finger domain, C3HC4 (zinc finger)"/>
    <property type="match status" value="1"/>
</dbReference>
<dbReference type="Pfam" id="PF00097">
    <property type="entry name" value="zf-C3HC4"/>
    <property type="match status" value="1"/>
</dbReference>
<evidence type="ECO:0000256" key="5">
    <source>
        <dbReference type="SAM" id="MobiDB-lite"/>
    </source>
</evidence>
<evidence type="ECO:0000256" key="1">
    <source>
        <dbReference type="ARBA" id="ARBA00022723"/>
    </source>
</evidence>
<proteinExistence type="predicted"/>
<dbReference type="EMBL" id="JACXVP010000001">
    <property type="protein sequence ID" value="KAG5630506.1"/>
    <property type="molecule type" value="Genomic_DNA"/>
</dbReference>
<evidence type="ECO:0000256" key="3">
    <source>
        <dbReference type="ARBA" id="ARBA00022833"/>
    </source>
</evidence>
<dbReference type="GO" id="GO:0008270">
    <property type="term" value="F:zinc ion binding"/>
    <property type="evidence" value="ECO:0007669"/>
    <property type="project" value="UniProtKB-KW"/>
</dbReference>
<dbReference type="SMART" id="SM00184">
    <property type="entry name" value="RING"/>
    <property type="match status" value="1"/>
</dbReference>
<name>A0A9J6B1Q2_SOLCO</name>
<dbReference type="InterPro" id="IPR044807">
    <property type="entry name" value="DRIP1-like"/>
</dbReference>
<keyword evidence="2 4" id="KW-0863">Zinc-finger</keyword>
<evidence type="ECO:0000256" key="4">
    <source>
        <dbReference type="PROSITE-ProRule" id="PRU00175"/>
    </source>
</evidence>
<sequence length="434" mass="48656">MNDFDKRLASLKSVLTCEICKKLCKDVTIIEECCHRFCKKCITRRISKEKWNVCPECNMDLGIVPLQKIRFDHQMQGIRDIFSSKRRELIELGLIEKSKKDEPKKLPHEDIDLNYSAKMLIDPLPPPEPVVVATSSRRKEKSISSIVESIGYAVESSKNDGISKKNKSIEPLDGMNDLWEPLNNLVTKGDTLDNSKESVPKFISSTPLINLDNYENEDDNDDEEEDEEYVPSPKVKENKVSKQSVVQAIEAPSSNHHNKIDKGKKGRCGRKKKETNNPPLPLVGGSVVGGGKNINVAQVGVTTETIGGTSSGSTRVVNERVHPIWFTLVACDKQKGPSPLPQISSRYIKIKDVNKSSSYIKKYLAHKLSLQSEDEVEIHMLGMPIQPSLPLKHLAKLWLDVAPNSRKILAKVGASAQEFSQEFFMVLNYSRSHP</sequence>
<dbReference type="PANTHER" id="PTHR46293:SF11">
    <property type="entry name" value="E3 UBIQUITIN PROTEIN LIGASE DRIP1-LIKE"/>
    <property type="match status" value="1"/>
</dbReference>
<dbReference type="InterPro" id="IPR017907">
    <property type="entry name" value="Znf_RING_CS"/>
</dbReference>
<organism evidence="7 8">
    <name type="scientific">Solanum commersonii</name>
    <name type="common">Commerson's wild potato</name>
    <name type="synonym">Commerson's nightshade</name>
    <dbReference type="NCBI Taxonomy" id="4109"/>
    <lineage>
        <taxon>Eukaryota</taxon>
        <taxon>Viridiplantae</taxon>
        <taxon>Streptophyta</taxon>
        <taxon>Embryophyta</taxon>
        <taxon>Tracheophyta</taxon>
        <taxon>Spermatophyta</taxon>
        <taxon>Magnoliopsida</taxon>
        <taxon>eudicotyledons</taxon>
        <taxon>Gunneridae</taxon>
        <taxon>Pentapetalae</taxon>
        <taxon>asterids</taxon>
        <taxon>lamiids</taxon>
        <taxon>Solanales</taxon>
        <taxon>Solanaceae</taxon>
        <taxon>Solanoideae</taxon>
        <taxon>Solaneae</taxon>
        <taxon>Solanum</taxon>
    </lineage>
</organism>
<evidence type="ECO:0000256" key="2">
    <source>
        <dbReference type="ARBA" id="ARBA00022771"/>
    </source>
</evidence>
<dbReference type="PROSITE" id="PS50089">
    <property type="entry name" value="ZF_RING_2"/>
    <property type="match status" value="1"/>
</dbReference>
<accession>A0A9J6B1Q2</accession>
<dbReference type="InterPro" id="IPR013083">
    <property type="entry name" value="Znf_RING/FYVE/PHD"/>
</dbReference>
<evidence type="ECO:0000313" key="7">
    <source>
        <dbReference type="EMBL" id="KAG5630506.1"/>
    </source>
</evidence>
<dbReference type="OrthoDB" id="1298397at2759"/>
<keyword evidence="8" id="KW-1185">Reference proteome</keyword>
<gene>
    <name evidence="7" type="ORF">H5410_002223</name>
</gene>
<feature type="domain" description="RING-type" evidence="6">
    <location>
        <begin position="17"/>
        <end position="58"/>
    </location>
</feature>
<feature type="compositionally biased region" description="Basic residues" evidence="5">
    <location>
        <begin position="264"/>
        <end position="273"/>
    </location>
</feature>
<keyword evidence="3" id="KW-0862">Zinc</keyword>
<dbReference type="GO" id="GO:0004842">
    <property type="term" value="F:ubiquitin-protein transferase activity"/>
    <property type="evidence" value="ECO:0007669"/>
    <property type="project" value="InterPro"/>
</dbReference>
<dbReference type="Proteomes" id="UP000824120">
    <property type="component" value="Chromosome 1"/>
</dbReference>
<feature type="compositionally biased region" description="Acidic residues" evidence="5">
    <location>
        <begin position="214"/>
        <end position="229"/>
    </location>
</feature>
<protein>
    <recommendedName>
        <fullName evidence="6">RING-type domain-containing protein</fullName>
    </recommendedName>
</protein>
<dbReference type="AlphaFoldDB" id="A0A9J6B1Q2"/>
<comment type="caution">
    <text evidence="7">The sequence shown here is derived from an EMBL/GenBank/DDBJ whole genome shotgun (WGS) entry which is preliminary data.</text>
</comment>
<dbReference type="PROSITE" id="PS00518">
    <property type="entry name" value="ZF_RING_1"/>
    <property type="match status" value="1"/>
</dbReference>
<reference evidence="7 8" key="1">
    <citation type="submission" date="2020-09" db="EMBL/GenBank/DDBJ databases">
        <title>De no assembly of potato wild relative species, Solanum commersonii.</title>
        <authorList>
            <person name="Cho K."/>
        </authorList>
    </citation>
    <scope>NUCLEOTIDE SEQUENCE [LARGE SCALE GENOMIC DNA]</scope>
    <source>
        <strain evidence="7">LZ3.2</strain>
        <tissue evidence="7">Leaf</tissue>
    </source>
</reference>
<feature type="region of interest" description="Disordered" evidence="5">
    <location>
        <begin position="191"/>
        <end position="286"/>
    </location>
</feature>
<dbReference type="PANTHER" id="PTHR46293">
    <property type="entry name" value="E3 UBIQUITIN PROTEIN LIGASE DRIP1"/>
    <property type="match status" value="1"/>
</dbReference>
<evidence type="ECO:0000313" key="8">
    <source>
        <dbReference type="Proteomes" id="UP000824120"/>
    </source>
</evidence>
<dbReference type="InterPro" id="IPR018957">
    <property type="entry name" value="Znf_C3HC4_RING-type"/>
</dbReference>
<evidence type="ECO:0000259" key="6">
    <source>
        <dbReference type="PROSITE" id="PS50089"/>
    </source>
</evidence>
<keyword evidence="1" id="KW-0479">Metal-binding</keyword>